<dbReference type="Gene3D" id="3.40.525.10">
    <property type="entry name" value="CRAL-TRIO lipid binding domain"/>
    <property type="match status" value="1"/>
</dbReference>
<reference evidence="3" key="1">
    <citation type="submission" date="2021-11" db="EMBL/GenBank/DDBJ databases">
        <authorList>
            <consortium name="Genoscope - CEA"/>
            <person name="William W."/>
        </authorList>
    </citation>
    <scope>NUCLEOTIDE SEQUENCE</scope>
</reference>
<comment type="caution">
    <text evidence="3">The sequence shown here is derived from an EMBL/GenBank/DDBJ whole genome shotgun (WGS) entry which is preliminary data.</text>
</comment>
<protein>
    <recommendedName>
        <fullName evidence="2">CRAL-TRIO domain-containing protein</fullName>
    </recommendedName>
</protein>
<keyword evidence="1" id="KW-0732">Signal</keyword>
<dbReference type="InterPro" id="IPR001251">
    <property type="entry name" value="CRAL-TRIO_dom"/>
</dbReference>
<dbReference type="PROSITE" id="PS50191">
    <property type="entry name" value="CRAL_TRIO"/>
    <property type="match status" value="1"/>
</dbReference>
<organism evidence="3 4">
    <name type="scientific">Pelagomonas calceolata</name>
    <dbReference type="NCBI Taxonomy" id="35677"/>
    <lineage>
        <taxon>Eukaryota</taxon>
        <taxon>Sar</taxon>
        <taxon>Stramenopiles</taxon>
        <taxon>Ochrophyta</taxon>
        <taxon>Pelagophyceae</taxon>
        <taxon>Pelagomonadales</taxon>
        <taxon>Pelagomonadaceae</taxon>
        <taxon>Pelagomonas</taxon>
    </lineage>
</organism>
<feature type="signal peptide" evidence="1">
    <location>
        <begin position="1"/>
        <end position="22"/>
    </location>
</feature>
<feature type="chain" id="PRO_5035221287" description="CRAL-TRIO domain-containing protein" evidence="1">
    <location>
        <begin position="23"/>
        <end position="306"/>
    </location>
</feature>
<accession>A0A8J2SNJ4</accession>
<dbReference type="AlphaFoldDB" id="A0A8J2SNJ4"/>
<gene>
    <name evidence="3" type="ORF">PECAL_3P12460</name>
</gene>
<evidence type="ECO:0000313" key="4">
    <source>
        <dbReference type="Proteomes" id="UP000789595"/>
    </source>
</evidence>
<evidence type="ECO:0000313" key="3">
    <source>
        <dbReference type="EMBL" id="CAH0371311.1"/>
    </source>
</evidence>
<feature type="domain" description="CRAL-TRIO" evidence="2">
    <location>
        <begin position="133"/>
        <end position="306"/>
    </location>
</feature>
<sequence>MMPLRWLALATCASALIAPLAPKPRVTLQATVAEATGGANAALIDDLAARTKDARSLADDLIPCGDDTDLKTWLARFLGDDGDVDAAEAKVRESIEWRTGEGKKICEAARDAVNEATSEGAWTNKPVQEKAPHGSKINAFFEGGRVMNLRNKQGDGLIYAIRAGDIDDKALMSAVTVEELADFFLYAKAINERACASLSKRTGALATVTTVNDLAGVDLLGDASFRNALSAASKQGDAYFPGLSGPTVLLNLPRLLGALVKLFTPLFPESVRAKLRFERHELGEAGALGTESGRANLSDYIADLLG</sequence>
<evidence type="ECO:0000259" key="2">
    <source>
        <dbReference type="PROSITE" id="PS50191"/>
    </source>
</evidence>
<dbReference type="SUPFAM" id="SSF52087">
    <property type="entry name" value="CRAL/TRIO domain"/>
    <property type="match status" value="1"/>
</dbReference>
<dbReference type="Proteomes" id="UP000789595">
    <property type="component" value="Unassembled WGS sequence"/>
</dbReference>
<dbReference type="OrthoDB" id="2015280at2759"/>
<dbReference type="InterPro" id="IPR036865">
    <property type="entry name" value="CRAL-TRIO_dom_sf"/>
</dbReference>
<evidence type="ECO:0000256" key="1">
    <source>
        <dbReference type="SAM" id="SignalP"/>
    </source>
</evidence>
<dbReference type="EMBL" id="CAKKNE010000003">
    <property type="protein sequence ID" value="CAH0371311.1"/>
    <property type="molecule type" value="Genomic_DNA"/>
</dbReference>
<keyword evidence="4" id="KW-1185">Reference proteome</keyword>
<name>A0A8J2SNJ4_9STRA</name>
<proteinExistence type="predicted"/>